<dbReference type="RefSeq" id="WP_053552075.1">
    <property type="nucleotide sequence ID" value="NZ_CP010802.1"/>
</dbReference>
<evidence type="ECO:0000313" key="13">
    <source>
        <dbReference type="Proteomes" id="UP000057158"/>
    </source>
</evidence>
<dbReference type="EMBL" id="CP010802">
    <property type="protein sequence ID" value="ALC18129.1"/>
    <property type="molecule type" value="Genomic_DNA"/>
</dbReference>
<evidence type="ECO:0000313" key="12">
    <source>
        <dbReference type="EMBL" id="ALC18129.1"/>
    </source>
</evidence>
<comment type="catalytic activity">
    <reaction evidence="11">
        <text>a quinone + NADH + 5 H(+)(in) = a quinol + NAD(+) + 4 H(+)(out)</text>
        <dbReference type="Rhea" id="RHEA:57888"/>
        <dbReference type="ChEBI" id="CHEBI:15378"/>
        <dbReference type="ChEBI" id="CHEBI:24646"/>
        <dbReference type="ChEBI" id="CHEBI:57540"/>
        <dbReference type="ChEBI" id="CHEBI:57945"/>
        <dbReference type="ChEBI" id="CHEBI:132124"/>
    </reaction>
</comment>
<dbReference type="Pfam" id="PF00420">
    <property type="entry name" value="Oxidored_q2"/>
    <property type="match status" value="1"/>
</dbReference>
<feature type="transmembrane region" description="Helical" evidence="11">
    <location>
        <begin position="61"/>
        <end position="84"/>
    </location>
</feature>
<keyword evidence="6 11" id="KW-0812">Transmembrane</keyword>
<sequence length="101" mass="10843">MIVPMAHILAFSAALFIMGLSCVLARRNLIMILIGVEIMLNAVGLTLVGASALWHSVDGQIFVIFLMAMTSAEVAISLAMVVYLSRRRGTITANDFDGMKG</sequence>
<dbReference type="OrthoDB" id="9810120at2"/>
<comment type="function">
    <text evidence="1 11">NDH-1 shuttles electrons from NADH, via FMN and iron-sulfur (Fe-S) centers, to quinones in the respiratory chain. The immediate electron acceptor for the enzyme in this species is believed to be ubiquinone. Couples the redox reaction to proton translocation (for every two electrons transferred, four hydrogen ions are translocated across the cytoplasmic membrane), and thus conserves the redox energy in a proton gradient.</text>
</comment>
<keyword evidence="11" id="KW-0830">Ubiquinone</keyword>
<feature type="transmembrane region" description="Helical" evidence="11">
    <location>
        <begin position="6"/>
        <end position="25"/>
    </location>
</feature>
<dbReference type="GO" id="GO:0030964">
    <property type="term" value="C:NADH dehydrogenase complex"/>
    <property type="evidence" value="ECO:0007669"/>
    <property type="project" value="TreeGrafter"/>
</dbReference>
<name>A0A0M3QGK0_9BACT</name>
<keyword evidence="5" id="KW-0997">Cell inner membrane</keyword>
<reference evidence="12 13" key="1">
    <citation type="submission" date="2015-07" db="EMBL/GenBank/DDBJ databases">
        <title>Isolation and Genomic Characterization of a Novel Halophilic Metal-Reducing Deltaproteobacterium from the Deep Subsurface.</title>
        <authorList>
            <person name="Badalamenti J.P."/>
            <person name="Summers Z.M."/>
            <person name="Gralnick J.A."/>
            <person name="Bond D.R."/>
        </authorList>
    </citation>
    <scope>NUCLEOTIDE SEQUENCE [LARGE SCALE GENOMIC DNA]</scope>
    <source>
        <strain evidence="12 13">WTL</strain>
    </source>
</reference>
<dbReference type="InterPro" id="IPR039428">
    <property type="entry name" value="NUOK/Mnh_C1-like"/>
</dbReference>
<dbReference type="InterPro" id="IPR001133">
    <property type="entry name" value="NADH_UbQ_OxRdtase_chain4L/K"/>
</dbReference>
<evidence type="ECO:0000256" key="4">
    <source>
        <dbReference type="ARBA" id="ARBA00022448"/>
    </source>
</evidence>
<evidence type="ECO:0000256" key="9">
    <source>
        <dbReference type="ARBA" id="ARBA00022989"/>
    </source>
</evidence>
<keyword evidence="11" id="KW-1003">Cell membrane</keyword>
<proteinExistence type="inferred from homology"/>
<evidence type="ECO:0000256" key="3">
    <source>
        <dbReference type="ARBA" id="ARBA00010519"/>
    </source>
</evidence>
<dbReference type="AlphaFoldDB" id="A0A0M3QGK0"/>
<dbReference type="PANTHER" id="PTHR11434">
    <property type="entry name" value="NADH-UBIQUINONE OXIDOREDUCTASE SUBUNIT ND4L"/>
    <property type="match status" value="1"/>
</dbReference>
<dbReference type="NCBIfam" id="NF004320">
    <property type="entry name" value="PRK05715.1-2"/>
    <property type="match status" value="1"/>
</dbReference>
<keyword evidence="4 11" id="KW-0813">Transport</keyword>
<gene>
    <name evidence="12" type="primary">nuoK-2</name>
    <name evidence="11" type="synonym">nuoK</name>
    <name evidence="12" type="ORF">DSOUD_3412</name>
</gene>
<dbReference type="Gene3D" id="1.10.287.3510">
    <property type="match status" value="1"/>
</dbReference>
<keyword evidence="11" id="KW-0520">NAD</keyword>
<dbReference type="KEGG" id="des:DSOUD_3412"/>
<comment type="similarity">
    <text evidence="3 11">Belongs to the complex I subunit 4L family.</text>
</comment>
<keyword evidence="13" id="KW-1185">Reference proteome</keyword>
<dbReference type="GO" id="GO:0048038">
    <property type="term" value="F:quinone binding"/>
    <property type="evidence" value="ECO:0007669"/>
    <property type="project" value="UniProtKB-KW"/>
</dbReference>
<keyword evidence="8 11" id="KW-1278">Translocase</keyword>
<dbReference type="GO" id="GO:0050136">
    <property type="term" value="F:NADH dehydrogenase (quinone) (non-electrogenic) activity"/>
    <property type="evidence" value="ECO:0007669"/>
    <property type="project" value="UniProtKB-UniRule"/>
</dbReference>
<comment type="subunit">
    <text evidence="11">NDH-1 is composed of 14 different subunits. Subunits NuoA, H, J, K, L, M, N constitute the membrane sector of the complex.</text>
</comment>
<evidence type="ECO:0000256" key="1">
    <source>
        <dbReference type="ARBA" id="ARBA00002378"/>
    </source>
</evidence>
<feature type="transmembrane region" description="Helical" evidence="11">
    <location>
        <begin position="32"/>
        <end position="55"/>
    </location>
</feature>
<dbReference type="FunFam" id="1.10.287.3510:FF:000001">
    <property type="entry name" value="NADH-quinone oxidoreductase subunit K"/>
    <property type="match status" value="1"/>
</dbReference>
<dbReference type="HAMAP" id="MF_01456">
    <property type="entry name" value="NDH1_NuoK"/>
    <property type="match status" value="1"/>
</dbReference>
<accession>A0A0M3QGK0</accession>
<dbReference type="GO" id="GO:0042773">
    <property type="term" value="P:ATP synthesis coupled electron transport"/>
    <property type="evidence" value="ECO:0007669"/>
    <property type="project" value="InterPro"/>
</dbReference>
<evidence type="ECO:0000256" key="2">
    <source>
        <dbReference type="ARBA" id="ARBA00004141"/>
    </source>
</evidence>
<protein>
    <recommendedName>
        <fullName evidence="11">NADH-quinone oxidoreductase subunit K</fullName>
        <ecNumber evidence="11">7.1.1.-</ecNumber>
    </recommendedName>
    <alternativeName>
        <fullName evidence="11">NADH dehydrogenase I subunit K</fullName>
    </alternativeName>
    <alternativeName>
        <fullName evidence="11">NDH-1 subunit K</fullName>
    </alternativeName>
</protein>
<keyword evidence="10 11" id="KW-0472">Membrane</keyword>
<keyword evidence="9 11" id="KW-1133">Transmembrane helix</keyword>
<evidence type="ECO:0000256" key="6">
    <source>
        <dbReference type="ARBA" id="ARBA00022692"/>
    </source>
</evidence>
<dbReference type="STRING" id="1603606.DSOUD_3412"/>
<dbReference type="Proteomes" id="UP000057158">
    <property type="component" value="Chromosome"/>
</dbReference>
<dbReference type="EC" id="7.1.1.-" evidence="11"/>
<organism evidence="12 13">
    <name type="scientific">Desulfuromonas soudanensis</name>
    <dbReference type="NCBI Taxonomy" id="1603606"/>
    <lineage>
        <taxon>Bacteria</taxon>
        <taxon>Pseudomonadati</taxon>
        <taxon>Thermodesulfobacteriota</taxon>
        <taxon>Desulfuromonadia</taxon>
        <taxon>Desulfuromonadales</taxon>
        <taxon>Desulfuromonadaceae</taxon>
        <taxon>Desulfuromonas</taxon>
    </lineage>
</organism>
<comment type="subcellular location">
    <subcellularLocation>
        <location evidence="11">Cell membrane</location>
        <topology evidence="11">Multi-pass membrane protein</topology>
    </subcellularLocation>
    <subcellularLocation>
        <location evidence="2">Membrane</location>
        <topology evidence="2">Multi-pass membrane protein</topology>
    </subcellularLocation>
</comment>
<evidence type="ECO:0000256" key="7">
    <source>
        <dbReference type="ARBA" id="ARBA00022719"/>
    </source>
</evidence>
<keyword evidence="7 11" id="KW-0874">Quinone</keyword>
<dbReference type="GO" id="GO:0005886">
    <property type="term" value="C:plasma membrane"/>
    <property type="evidence" value="ECO:0007669"/>
    <property type="project" value="UniProtKB-SubCell"/>
</dbReference>
<dbReference type="PANTHER" id="PTHR11434:SF16">
    <property type="entry name" value="NADH-UBIQUINONE OXIDOREDUCTASE CHAIN 4L"/>
    <property type="match status" value="1"/>
</dbReference>
<dbReference type="PATRIC" id="fig|1603606.3.peg.3672"/>
<evidence type="ECO:0000256" key="5">
    <source>
        <dbReference type="ARBA" id="ARBA00022519"/>
    </source>
</evidence>
<evidence type="ECO:0000256" key="11">
    <source>
        <dbReference type="HAMAP-Rule" id="MF_01456"/>
    </source>
</evidence>
<evidence type="ECO:0000256" key="8">
    <source>
        <dbReference type="ARBA" id="ARBA00022967"/>
    </source>
</evidence>
<evidence type="ECO:0000256" key="10">
    <source>
        <dbReference type="ARBA" id="ARBA00023136"/>
    </source>
</evidence>